<dbReference type="EMBL" id="JACJVJ010000001">
    <property type="protein sequence ID" value="MBC2776578.1"/>
    <property type="molecule type" value="Genomic_DNA"/>
</dbReference>
<dbReference type="InterPro" id="IPR035901">
    <property type="entry name" value="GIY-YIG_endonuc_sf"/>
</dbReference>
<dbReference type="AlphaFoldDB" id="A0A842HRX4"/>
<name>A0A842HRX4_9SPHN</name>
<protein>
    <submittedName>
        <fullName evidence="1">GIY-YIG nuclease family protein</fullName>
    </submittedName>
</protein>
<organism evidence="1 2">
    <name type="scientific">Parasphingopyxis marina</name>
    <dbReference type="NCBI Taxonomy" id="2761622"/>
    <lineage>
        <taxon>Bacteria</taxon>
        <taxon>Pseudomonadati</taxon>
        <taxon>Pseudomonadota</taxon>
        <taxon>Alphaproteobacteria</taxon>
        <taxon>Sphingomonadales</taxon>
        <taxon>Sphingomonadaceae</taxon>
        <taxon>Parasphingopyxis</taxon>
    </lineage>
</organism>
<dbReference type="CDD" id="cd10451">
    <property type="entry name" value="GIY-YIG_LuxR_like"/>
    <property type="match status" value="1"/>
</dbReference>
<evidence type="ECO:0000313" key="2">
    <source>
        <dbReference type="Proteomes" id="UP000564378"/>
    </source>
</evidence>
<accession>A0A842HRX4</accession>
<sequence>MNGTERKAAIAAYREREIATGVFALRFAGEARVWVGGAKEIAGTENRLRFSLRGGAYPRPALQRAWNAWGEAAFAFEILELLELEEDVTDFVRSARLASRLTHWREALAAEPI</sequence>
<dbReference type="Gene3D" id="3.40.1440.10">
    <property type="entry name" value="GIY-YIG endonuclease"/>
    <property type="match status" value="1"/>
</dbReference>
<reference evidence="1 2" key="1">
    <citation type="submission" date="2020-08" db="EMBL/GenBank/DDBJ databases">
        <title>Draft genome sequence of Parasphingopyxis sp. GrpM-11.</title>
        <authorList>
            <person name="Oh J."/>
            <person name="Roh D.-H."/>
        </authorList>
    </citation>
    <scope>NUCLEOTIDE SEQUENCE [LARGE SCALE GENOMIC DNA]</scope>
    <source>
        <strain evidence="1 2">GrpM-11</strain>
    </source>
</reference>
<gene>
    <name evidence="1" type="ORF">H6P80_02975</name>
</gene>
<dbReference type="Proteomes" id="UP000564378">
    <property type="component" value="Unassembled WGS sequence"/>
</dbReference>
<proteinExistence type="predicted"/>
<keyword evidence="2" id="KW-1185">Reference proteome</keyword>
<evidence type="ECO:0000313" key="1">
    <source>
        <dbReference type="EMBL" id="MBC2776578.1"/>
    </source>
</evidence>
<comment type="caution">
    <text evidence="1">The sequence shown here is derived from an EMBL/GenBank/DDBJ whole genome shotgun (WGS) entry which is preliminary data.</text>
</comment>
<dbReference type="RefSeq" id="WP_185799850.1">
    <property type="nucleotide sequence ID" value="NZ_JACJVJ010000001.1"/>
</dbReference>